<comment type="caution">
    <text evidence="7">The sequence shown here is derived from an EMBL/GenBank/DDBJ whole genome shotgun (WGS) entry which is preliminary data.</text>
</comment>
<dbReference type="GO" id="GO:0005737">
    <property type="term" value="C:cytoplasm"/>
    <property type="evidence" value="ECO:0007669"/>
    <property type="project" value="UniProtKB-SubCell"/>
</dbReference>
<reference evidence="7 8" key="1">
    <citation type="submission" date="2018-06" db="EMBL/GenBank/DDBJ databases">
        <title>Extensive metabolic versatility and redundancy in microbially diverse, dynamic hydrothermal sediments.</title>
        <authorList>
            <person name="Dombrowski N."/>
            <person name="Teske A."/>
            <person name="Baker B.J."/>
        </authorList>
    </citation>
    <scope>NUCLEOTIDE SEQUENCE [LARGE SCALE GENOMIC DNA]</scope>
    <source>
        <strain evidence="7">B30_G17</strain>
    </source>
</reference>
<dbReference type="InterPro" id="IPR005140">
    <property type="entry name" value="eRF1_Pelota-like_N"/>
</dbReference>
<comment type="similarity">
    <text evidence="3">Belongs to the eukaryotic release factor 1 family. Pelota subfamily.</text>
</comment>
<dbReference type="SUPFAM" id="SSF55315">
    <property type="entry name" value="L30e-like"/>
    <property type="match status" value="1"/>
</dbReference>
<evidence type="ECO:0000259" key="6">
    <source>
        <dbReference type="SMART" id="SM01194"/>
    </source>
</evidence>
<accession>A0A497ERI8</accession>
<sequence>MKLIAHDEKLRTLKLKIESEDDLWILNSVLKEGDLVYARTSRELKTRSGSKRKGMVLGVKVEWWEYQPFTTRLRVHGIIISGPKELDLEGQRHTLGIDIGSTITIFREDGWSENDFKRIIDACNRVSIPVLIITLDDEEYCIGIIKGYGIQVISEEYLRLPGKLDAEARARAMENALNKILNQIIGLISRLKINIIIVAGPGFIKEYLYDMLKKDSRLSNIKLFMENTSWGGVKGIREVIKRGALIEALKAHDIVVEEKLLDEFMYYLSKDSRYVAYGLENVENAIKARAVKKLMIISDLVRHPNEELRKKIEEL</sequence>
<proteinExistence type="inferred from homology"/>
<dbReference type="InterPro" id="IPR005141">
    <property type="entry name" value="eRF1_2"/>
</dbReference>
<feature type="non-terminal residue" evidence="7">
    <location>
        <position position="315"/>
    </location>
</feature>
<dbReference type="Pfam" id="PF03465">
    <property type="entry name" value="eRF1_3"/>
    <property type="match status" value="1"/>
</dbReference>
<dbReference type="Gene3D" id="3.30.420.60">
    <property type="entry name" value="eRF1 domain 2"/>
    <property type="match status" value="1"/>
</dbReference>
<evidence type="ECO:0000313" key="8">
    <source>
        <dbReference type="Proteomes" id="UP000281962"/>
    </source>
</evidence>
<comment type="subcellular location">
    <subcellularLocation>
        <location evidence="2">Cytoplasm</location>
    </subcellularLocation>
</comment>
<gene>
    <name evidence="7" type="ORF">DRJ21_02190</name>
</gene>
<evidence type="ECO:0000256" key="3">
    <source>
        <dbReference type="ARBA" id="ARBA00009504"/>
    </source>
</evidence>
<feature type="domain" description="eRF1/Pelota-like N-terminal" evidence="6">
    <location>
        <begin position="1"/>
        <end position="124"/>
    </location>
</feature>
<dbReference type="InterPro" id="IPR038069">
    <property type="entry name" value="Pelota/DOM34_N"/>
</dbReference>
<dbReference type="GO" id="GO:0071025">
    <property type="term" value="P:RNA surveillance"/>
    <property type="evidence" value="ECO:0007669"/>
    <property type="project" value="InterPro"/>
</dbReference>
<evidence type="ECO:0000313" key="7">
    <source>
        <dbReference type="EMBL" id="RLE49726.1"/>
    </source>
</evidence>
<comment type="cofactor">
    <cofactor evidence="1">
        <name>a divalent metal cation</name>
        <dbReference type="ChEBI" id="CHEBI:60240"/>
    </cofactor>
</comment>
<evidence type="ECO:0000256" key="2">
    <source>
        <dbReference type="ARBA" id="ARBA00004496"/>
    </source>
</evidence>
<dbReference type="Gene3D" id="3.30.1330.30">
    <property type="match status" value="1"/>
</dbReference>
<dbReference type="PANTHER" id="PTHR10853">
    <property type="entry name" value="PELOTA"/>
    <property type="match status" value="1"/>
</dbReference>
<dbReference type="SMART" id="SM01194">
    <property type="entry name" value="eRF1_1"/>
    <property type="match status" value="1"/>
</dbReference>
<name>A0A497ERI8_9CREN</name>
<evidence type="ECO:0000256" key="4">
    <source>
        <dbReference type="ARBA" id="ARBA00022490"/>
    </source>
</evidence>
<dbReference type="InterPro" id="IPR004405">
    <property type="entry name" value="TF_pelota"/>
</dbReference>
<dbReference type="GO" id="GO:0032790">
    <property type="term" value="P:ribosome disassembly"/>
    <property type="evidence" value="ECO:0007669"/>
    <property type="project" value="TreeGrafter"/>
</dbReference>
<dbReference type="GO" id="GO:0070481">
    <property type="term" value="P:nuclear-transcribed mRNA catabolic process, non-stop decay"/>
    <property type="evidence" value="ECO:0007669"/>
    <property type="project" value="InterPro"/>
</dbReference>
<dbReference type="SUPFAM" id="SSF53137">
    <property type="entry name" value="Translational machinery components"/>
    <property type="match status" value="1"/>
</dbReference>
<dbReference type="AlphaFoldDB" id="A0A497ERI8"/>
<dbReference type="InterPro" id="IPR058547">
    <property type="entry name" value="Pelota_N"/>
</dbReference>
<dbReference type="Pfam" id="PF26356">
    <property type="entry name" value="Pelota_N"/>
    <property type="match status" value="1"/>
</dbReference>
<dbReference type="EMBL" id="QMQY01000088">
    <property type="protein sequence ID" value="RLE49726.1"/>
    <property type="molecule type" value="Genomic_DNA"/>
</dbReference>
<dbReference type="GO" id="GO:0070966">
    <property type="term" value="P:nuclear-transcribed mRNA catabolic process, no-go decay"/>
    <property type="evidence" value="ECO:0007669"/>
    <property type="project" value="InterPro"/>
</dbReference>
<protein>
    <recommendedName>
        <fullName evidence="6">eRF1/Pelota-like N-terminal domain-containing protein</fullName>
    </recommendedName>
</protein>
<dbReference type="Pfam" id="PF03464">
    <property type="entry name" value="eRF1_2"/>
    <property type="match status" value="1"/>
</dbReference>
<evidence type="ECO:0000256" key="5">
    <source>
        <dbReference type="ARBA" id="ARBA00022723"/>
    </source>
</evidence>
<keyword evidence="4" id="KW-0963">Cytoplasm</keyword>
<dbReference type="InterPro" id="IPR042226">
    <property type="entry name" value="eFR1_2_sf"/>
</dbReference>
<dbReference type="PANTHER" id="PTHR10853:SF0">
    <property type="entry name" value="PROTEIN PELOTA HOMOLOG"/>
    <property type="match status" value="1"/>
</dbReference>
<dbReference type="GO" id="GO:0070651">
    <property type="term" value="P:nonfunctional rRNA decay"/>
    <property type="evidence" value="ECO:0007669"/>
    <property type="project" value="TreeGrafter"/>
</dbReference>
<dbReference type="InterPro" id="IPR005142">
    <property type="entry name" value="eRF1_3"/>
</dbReference>
<keyword evidence="5" id="KW-0479">Metal-binding</keyword>
<organism evidence="7 8">
    <name type="scientific">Thermoproteota archaeon</name>
    <dbReference type="NCBI Taxonomy" id="2056631"/>
    <lineage>
        <taxon>Archaea</taxon>
        <taxon>Thermoproteota</taxon>
    </lineage>
</organism>
<dbReference type="SUPFAM" id="SSF159065">
    <property type="entry name" value="Dom34/Pelota N-terminal domain-like"/>
    <property type="match status" value="1"/>
</dbReference>
<evidence type="ECO:0000256" key="1">
    <source>
        <dbReference type="ARBA" id="ARBA00001968"/>
    </source>
</evidence>
<dbReference type="GO" id="GO:0046872">
    <property type="term" value="F:metal ion binding"/>
    <property type="evidence" value="ECO:0007669"/>
    <property type="project" value="UniProtKB-KW"/>
</dbReference>
<dbReference type="Gene3D" id="2.30.30.870">
    <property type="entry name" value="Pelota, domain A"/>
    <property type="match status" value="1"/>
</dbReference>
<dbReference type="InterPro" id="IPR029064">
    <property type="entry name" value="Ribosomal_eL30-like_sf"/>
</dbReference>
<dbReference type="Proteomes" id="UP000281962">
    <property type="component" value="Unassembled WGS sequence"/>
</dbReference>